<dbReference type="InterPro" id="IPR032675">
    <property type="entry name" value="LRR_dom_sf"/>
</dbReference>
<evidence type="ECO:0000313" key="1">
    <source>
        <dbReference type="EMBL" id="KAJ7704966.1"/>
    </source>
</evidence>
<accession>A0AAD7M7M5</accession>
<dbReference type="Proteomes" id="UP001221757">
    <property type="component" value="Unassembled WGS sequence"/>
</dbReference>
<evidence type="ECO:0008006" key="3">
    <source>
        <dbReference type="Google" id="ProtNLM"/>
    </source>
</evidence>
<dbReference type="Gene3D" id="3.80.10.10">
    <property type="entry name" value="Ribonuclease Inhibitor"/>
    <property type="match status" value="1"/>
</dbReference>
<organism evidence="1 2">
    <name type="scientific">Mycena rosella</name>
    <name type="common">Pink bonnet</name>
    <name type="synonym">Agaricus rosellus</name>
    <dbReference type="NCBI Taxonomy" id="1033263"/>
    <lineage>
        <taxon>Eukaryota</taxon>
        <taxon>Fungi</taxon>
        <taxon>Dikarya</taxon>
        <taxon>Basidiomycota</taxon>
        <taxon>Agaricomycotina</taxon>
        <taxon>Agaricomycetes</taxon>
        <taxon>Agaricomycetidae</taxon>
        <taxon>Agaricales</taxon>
        <taxon>Marasmiineae</taxon>
        <taxon>Mycenaceae</taxon>
        <taxon>Mycena</taxon>
    </lineage>
</organism>
<evidence type="ECO:0000313" key="2">
    <source>
        <dbReference type="Proteomes" id="UP001221757"/>
    </source>
</evidence>
<reference evidence="1" key="1">
    <citation type="submission" date="2023-03" db="EMBL/GenBank/DDBJ databases">
        <title>Massive genome expansion in bonnet fungi (Mycena s.s.) driven by repeated elements and novel gene families across ecological guilds.</title>
        <authorList>
            <consortium name="Lawrence Berkeley National Laboratory"/>
            <person name="Harder C.B."/>
            <person name="Miyauchi S."/>
            <person name="Viragh M."/>
            <person name="Kuo A."/>
            <person name="Thoen E."/>
            <person name="Andreopoulos B."/>
            <person name="Lu D."/>
            <person name="Skrede I."/>
            <person name="Drula E."/>
            <person name="Henrissat B."/>
            <person name="Morin E."/>
            <person name="Kohler A."/>
            <person name="Barry K."/>
            <person name="LaButti K."/>
            <person name="Morin E."/>
            <person name="Salamov A."/>
            <person name="Lipzen A."/>
            <person name="Mereny Z."/>
            <person name="Hegedus B."/>
            <person name="Baldrian P."/>
            <person name="Stursova M."/>
            <person name="Weitz H."/>
            <person name="Taylor A."/>
            <person name="Grigoriev I.V."/>
            <person name="Nagy L.G."/>
            <person name="Martin F."/>
            <person name="Kauserud H."/>
        </authorList>
    </citation>
    <scope>NUCLEOTIDE SEQUENCE</scope>
    <source>
        <strain evidence="1">CBHHK067</strain>
    </source>
</reference>
<dbReference type="SUPFAM" id="SSF52047">
    <property type="entry name" value="RNI-like"/>
    <property type="match status" value="1"/>
</dbReference>
<gene>
    <name evidence="1" type="ORF">B0H17DRAFT_1193455</name>
</gene>
<comment type="caution">
    <text evidence="1">The sequence shown here is derived from an EMBL/GenBank/DDBJ whole genome shotgun (WGS) entry which is preliminary data.</text>
</comment>
<dbReference type="EMBL" id="JARKIE010000009">
    <property type="protein sequence ID" value="KAJ7704966.1"/>
    <property type="molecule type" value="Genomic_DNA"/>
</dbReference>
<sequence length="416" mass="46656">MADPPPVFILPPELTATIFAHCLQSSRRWPSPHDAPLLLAQIYHEWREICLDTPDLWTSIALGEIGSVHLLEQWISRAKNRPLSIVLETRGDIRAGELMETVLPHCSRWEDVCFLLRPSSYHQLSMSHHPFPILRRIALSGDSIDDEEGLILIRNAPLLREVRLDSPTYAKVDLPWDQLTSMNVRSFPNAAQTLAALRRCPDMRHFHCLWTSGQPPFAITPLILHSLRSLSIRDMSVLPFLMLPRLERLEIGNILDGAFPDVLQSLVSRSSCALKFLGVVNRPNTLPPSAFESLFQAASSITSLQLHFLYPSGFRQHIAVLAAADVLPRLERLEIRDSAGGDYYGPLLRVLRSRRTVAVELSLGTRAFGSAAQGQGRVPPEDIMAKFRPLAEAGLKLRIETREQGGPRVIFDSFKT</sequence>
<name>A0AAD7M7M5_MYCRO</name>
<dbReference type="AlphaFoldDB" id="A0AAD7M7M5"/>
<protein>
    <recommendedName>
        <fullName evidence="3">F-box domain-containing protein</fullName>
    </recommendedName>
</protein>
<proteinExistence type="predicted"/>
<keyword evidence="2" id="KW-1185">Reference proteome</keyword>